<keyword evidence="2" id="KW-1185">Reference proteome</keyword>
<name>A0ABP4KNJ0_9ACTN</name>
<organism evidence="1 2">
    <name type="scientific">Streptomyces synnematoformans</name>
    <dbReference type="NCBI Taxonomy" id="415721"/>
    <lineage>
        <taxon>Bacteria</taxon>
        <taxon>Bacillati</taxon>
        <taxon>Actinomycetota</taxon>
        <taxon>Actinomycetes</taxon>
        <taxon>Kitasatosporales</taxon>
        <taxon>Streptomycetaceae</taxon>
        <taxon>Streptomyces</taxon>
    </lineage>
</organism>
<dbReference type="EMBL" id="BAAAPF010000397">
    <property type="protein sequence ID" value="GAA1506648.1"/>
    <property type="molecule type" value="Genomic_DNA"/>
</dbReference>
<evidence type="ECO:0000313" key="1">
    <source>
        <dbReference type="EMBL" id="GAA1506648.1"/>
    </source>
</evidence>
<evidence type="ECO:0008006" key="3">
    <source>
        <dbReference type="Google" id="ProtNLM"/>
    </source>
</evidence>
<accession>A0ABP4KNJ0</accession>
<reference evidence="2" key="1">
    <citation type="journal article" date="2019" name="Int. J. Syst. Evol. Microbiol.">
        <title>The Global Catalogue of Microorganisms (GCM) 10K type strain sequencing project: providing services to taxonomists for standard genome sequencing and annotation.</title>
        <authorList>
            <consortium name="The Broad Institute Genomics Platform"/>
            <consortium name="The Broad Institute Genome Sequencing Center for Infectious Disease"/>
            <person name="Wu L."/>
            <person name="Ma J."/>
        </authorList>
    </citation>
    <scope>NUCLEOTIDE SEQUENCE [LARGE SCALE GENOMIC DNA]</scope>
    <source>
        <strain evidence="2">JCM 15481</strain>
    </source>
</reference>
<evidence type="ECO:0000313" key="2">
    <source>
        <dbReference type="Proteomes" id="UP001500443"/>
    </source>
</evidence>
<comment type="caution">
    <text evidence="1">The sequence shown here is derived from an EMBL/GenBank/DDBJ whole genome shotgun (WGS) entry which is preliminary data.</text>
</comment>
<gene>
    <name evidence="1" type="ORF">GCM10009802_62650</name>
</gene>
<dbReference type="Proteomes" id="UP001500443">
    <property type="component" value="Unassembled WGS sequence"/>
</dbReference>
<proteinExistence type="predicted"/>
<protein>
    <recommendedName>
        <fullName evidence="3">Regulatory protein</fullName>
    </recommendedName>
</protein>
<sequence length="317" mass="32957">MRMFGIIRPCRCRLPKGLAKEWLGHLCGLCLALRGTGGQVARAATNHDGLLISVLYDAQAAPAEGRSGGGWRTAGPCPLRRMRRAEVAQGDGARGGAGLGFDTAVLVAAVERQREVEALAGPGTPVLTVTEPTELATAAAFAHTARLAGRPGNAEALAEAGRLFGRIAHLLDAVQDAEEDRRTGAWNPITATDTPPARVRQLCEDATRGVALALADAEFTDDRLVRALLVGELERAVRRTFALAGGGYGPPPEFGVPLGQDGAAQEEHQRSSWCDCGGCGDLSNCCSNCNCNCCGSDGDGDDGGCCDCDCGCCDCNC</sequence>